<dbReference type="EMBL" id="CAFZ01000720">
    <property type="protein sequence ID" value="CCA76371.1"/>
    <property type="molecule type" value="Genomic_DNA"/>
</dbReference>
<name>G4TYH8_SERID</name>
<feature type="region of interest" description="Disordered" evidence="1">
    <location>
        <begin position="17"/>
        <end position="40"/>
    </location>
</feature>
<reference evidence="2 3" key="1">
    <citation type="journal article" date="2011" name="PLoS Pathog.">
        <title>Endophytic Life Strategies Decoded by Genome and Transcriptome Analyses of the Mutualistic Root Symbiont Piriformospora indica.</title>
        <authorList>
            <person name="Zuccaro A."/>
            <person name="Lahrmann U."/>
            <person name="Guldener U."/>
            <person name="Langen G."/>
            <person name="Pfiffi S."/>
            <person name="Biedenkopf D."/>
            <person name="Wong P."/>
            <person name="Samans B."/>
            <person name="Grimm C."/>
            <person name="Basiewicz M."/>
            <person name="Murat C."/>
            <person name="Martin F."/>
            <person name="Kogel K.H."/>
        </authorList>
    </citation>
    <scope>NUCLEOTIDE SEQUENCE [LARGE SCALE GENOMIC DNA]</scope>
    <source>
        <strain evidence="2 3">DSM 11827</strain>
    </source>
</reference>
<sequence length="52" mass="5797">MTKISIGLRVVDPLRATRRRERGGEGARHSYKHSEPRMSDALVAIGKTGHQI</sequence>
<dbReference type="InParanoid" id="G4TYH8"/>
<evidence type="ECO:0000313" key="3">
    <source>
        <dbReference type="Proteomes" id="UP000007148"/>
    </source>
</evidence>
<keyword evidence="3" id="KW-1185">Reference proteome</keyword>
<organism evidence="2 3">
    <name type="scientific">Serendipita indica (strain DSM 11827)</name>
    <name type="common">Root endophyte fungus</name>
    <name type="synonym">Piriformospora indica</name>
    <dbReference type="NCBI Taxonomy" id="1109443"/>
    <lineage>
        <taxon>Eukaryota</taxon>
        <taxon>Fungi</taxon>
        <taxon>Dikarya</taxon>
        <taxon>Basidiomycota</taxon>
        <taxon>Agaricomycotina</taxon>
        <taxon>Agaricomycetes</taxon>
        <taxon>Sebacinales</taxon>
        <taxon>Serendipitaceae</taxon>
        <taxon>Serendipita</taxon>
    </lineage>
</organism>
<protein>
    <submittedName>
        <fullName evidence="2">Uncharacterized protein</fullName>
    </submittedName>
</protein>
<accession>G4TYH8</accession>
<feature type="compositionally biased region" description="Basic and acidic residues" evidence="1">
    <location>
        <begin position="22"/>
        <end position="38"/>
    </location>
</feature>
<evidence type="ECO:0000313" key="2">
    <source>
        <dbReference type="EMBL" id="CCA76371.1"/>
    </source>
</evidence>
<dbReference type="HOGENOM" id="CLU_3088084_0_0_1"/>
<proteinExistence type="predicted"/>
<comment type="caution">
    <text evidence="2">The sequence shown here is derived from an EMBL/GenBank/DDBJ whole genome shotgun (WGS) entry which is preliminary data.</text>
</comment>
<gene>
    <name evidence="2" type="ORF">PIIN_10364</name>
</gene>
<dbReference type="AlphaFoldDB" id="G4TYH8"/>
<evidence type="ECO:0000256" key="1">
    <source>
        <dbReference type="SAM" id="MobiDB-lite"/>
    </source>
</evidence>
<dbReference type="Proteomes" id="UP000007148">
    <property type="component" value="Unassembled WGS sequence"/>
</dbReference>